<evidence type="ECO:0008006" key="3">
    <source>
        <dbReference type="Google" id="ProtNLM"/>
    </source>
</evidence>
<name>A0A0G3B7H7_SALTM</name>
<geneLocation type="plasmid" evidence="2">
    <name>p109/9</name>
</geneLocation>
<dbReference type="EMBL" id="KP899805">
    <property type="protein sequence ID" value="AKJ20215.1"/>
    <property type="molecule type" value="Genomic_DNA"/>
</dbReference>
<sequence length="124" mass="14077">MIVMEKHMKIKNIVLAGIISLVFSVHASDKQNIKRDPIPYLGYDAVTSNMCIDAGGLTDPVEMRKKATETLLMILHKQPGDKLSKQSEDTIEAFVTRTRSSSDDISKCQFSVYERYWEIVQPNK</sequence>
<organism evidence="2">
    <name type="scientific">Salmonella typhimurium</name>
    <dbReference type="NCBI Taxonomy" id="90371"/>
    <lineage>
        <taxon>Bacteria</taxon>
        <taxon>Pseudomonadati</taxon>
        <taxon>Pseudomonadota</taxon>
        <taxon>Gammaproteobacteria</taxon>
        <taxon>Enterobacterales</taxon>
        <taxon>Enterobacteriaceae</taxon>
        <taxon>Salmonella</taxon>
    </lineage>
</organism>
<accession>A0A0G3B7H7</accession>
<protein>
    <recommendedName>
        <fullName evidence="3">Periplasmic protein</fullName>
    </recommendedName>
</protein>
<reference evidence="2" key="1">
    <citation type="submission" date="2015-03" db="EMBL/GenBank/DDBJ databases">
        <title>Complete genome sequences of four Salmonella Typhimurium IncHI1 plasmids and their characteristics.</title>
        <authorList>
            <person name="Kubasova T."/>
            <person name="Matiasovicova J."/>
            <person name="Cejkova D."/>
            <person name="Sekelova Z."/>
            <person name="Polansky O."/>
            <person name="Medvecky M."/>
            <person name="Rychlik I."/>
            <person name="Juricova H."/>
        </authorList>
    </citation>
    <scope>NUCLEOTIDE SEQUENCE</scope>
    <source>
        <strain evidence="2">109/9</strain>
        <strain evidence="1">F8475</strain>
        <plasmid evidence="2">p109/9</plasmid>
        <plasmid evidence="1">pF8475</plasmid>
    </source>
</reference>
<dbReference type="EMBL" id="KP899804">
    <property type="protein sequence ID" value="AKJ20019.1"/>
    <property type="molecule type" value="Genomic_DNA"/>
</dbReference>
<evidence type="ECO:0000313" key="1">
    <source>
        <dbReference type="EMBL" id="AKJ20019.1"/>
    </source>
</evidence>
<proteinExistence type="predicted"/>
<keyword evidence="2" id="KW-0614">Plasmid</keyword>
<evidence type="ECO:0000313" key="2">
    <source>
        <dbReference type="EMBL" id="AKJ20215.1"/>
    </source>
</evidence>
<dbReference type="AlphaFoldDB" id="A0A0G3B7H7"/>
<geneLocation type="plasmid" evidence="1">
    <name>pF8475</name>
</geneLocation>